<evidence type="ECO:0000313" key="2">
    <source>
        <dbReference type="Proteomes" id="UP000234342"/>
    </source>
</evidence>
<dbReference type="EMBL" id="FXZE01000003">
    <property type="protein sequence ID" value="SMX76710.1"/>
    <property type="molecule type" value="Genomic_DNA"/>
</dbReference>
<name>A0A2H1INM6_9MICO</name>
<accession>A0A2H1INM6</accession>
<dbReference type="AlphaFoldDB" id="A0A2H1INM6"/>
<dbReference type="Pfam" id="PF06152">
    <property type="entry name" value="Phage_min_cap2"/>
    <property type="match status" value="1"/>
</dbReference>
<gene>
    <name evidence="1" type="ORF">BANT10_01124</name>
</gene>
<protein>
    <submittedName>
        <fullName evidence="1">Phage minor capsid protein 2</fullName>
    </submittedName>
</protein>
<dbReference type="Proteomes" id="UP000234342">
    <property type="component" value="Unassembled WGS sequence"/>
</dbReference>
<dbReference type="RefSeq" id="WP_101642294.1">
    <property type="nucleotide sequence ID" value="NZ_FXZE01000003.1"/>
</dbReference>
<organism evidence="1 2">
    <name type="scientific">Brevibacterium antiquum</name>
    <dbReference type="NCBI Taxonomy" id="234835"/>
    <lineage>
        <taxon>Bacteria</taxon>
        <taxon>Bacillati</taxon>
        <taxon>Actinomycetota</taxon>
        <taxon>Actinomycetes</taxon>
        <taxon>Micrococcales</taxon>
        <taxon>Brevibacteriaceae</taxon>
        <taxon>Brevibacterium</taxon>
    </lineage>
</organism>
<keyword evidence="2" id="KW-1185">Reference proteome</keyword>
<evidence type="ECO:0000313" key="1">
    <source>
        <dbReference type="EMBL" id="SMX76710.1"/>
    </source>
</evidence>
<sequence length="361" mass="40163">MPVSPKLAMRLALELRGLYEAATNGLIRAIAVQVGRGAQDATWQDRKLEALTLLMHDVDRTIDDLRREVPGAVERALGYAYRRGGAVGSAEAEAAGITGSFNFMPDEEALTRLLSEAMRPHEEVILGIRRSVQDVYDQALKRAAATVLTGAGTRVDAARSALSLLSDRGITGFTDRSGRKWDMASYAEMVTRTSSGHAAIEGHMDRLVGLGVDTVYVSDSPEECEICRPFEGEVLSISGQTTGELSDGKKVLCSVAEARSRGLYHPNCTHSQSIYLPGITEPPTDTDDADDYELRQRQRAYERRIRKWKRRVEIEEAVTGKNDPHAKQARRKLRDVQAEFKTWRTQNDRRAVTQRTNLHVR</sequence>
<dbReference type="GO" id="GO:0005198">
    <property type="term" value="F:structural molecule activity"/>
    <property type="evidence" value="ECO:0007669"/>
    <property type="project" value="InterPro"/>
</dbReference>
<dbReference type="InterPro" id="IPR009319">
    <property type="entry name" value="Phage_A118_VSP1"/>
</dbReference>
<proteinExistence type="predicted"/>
<reference evidence="2" key="1">
    <citation type="submission" date="2017-03" db="EMBL/GenBank/DDBJ databases">
        <authorList>
            <person name="Monnet C."/>
        </authorList>
    </citation>
    <scope>NUCLEOTIDE SEQUENCE [LARGE SCALE GENOMIC DNA]</scope>
    <source>
        <strain evidence="2">P10</strain>
    </source>
</reference>